<evidence type="ECO:0000313" key="1">
    <source>
        <dbReference type="EMBL" id="KKP60366.1"/>
    </source>
</evidence>
<comment type="caution">
    <text evidence="1">The sequence shown here is derived from an EMBL/GenBank/DDBJ whole genome shotgun (WGS) entry which is preliminary data.</text>
</comment>
<dbReference type="AlphaFoldDB" id="A0A0G0B9G8"/>
<dbReference type="STRING" id="1618484.UR56_C0025G0017"/>
<evidence type="ECO:0000313" key="2">
    <source>
        <dbReference type="Proteomes" id="UP000034004"/>
    </source>
</evidence>
<dbReference type="Proteomes" id="UP000034004">
    <property type="component" value="Unassembled WGS sequence"/>
</dbReference>
<name>A0A0G0B9G8_9BACT</name>
<reference evidence="1 2" key="1">
    <citation type="journal article" date="2015" name="Nature">
        <title>rRNA introns, odd ribosomes, and small enigmatic genomes across a large radiation of phyla.</title>
        <authorList>
            <person name="Brown C.T."/>
            <person name="Hug L.A."/>
            <person name="Thomas B.C."/>
            <person name="Sharon I."/>
            <person name="Castelle C.J."/>
            <person name="Singh A."/>
            <person name="Wilkins M.J."/>
            <person name="Williams K.H."/>
            <person name="Banfield J.F."/>
        </authorList>
    </citation>
    <scope>NUCLEOTIDE SEQUENCE [LARGE SCALE GENOMIC DNA]</scope>
</reference>
<dbReference type="InterPro" id="IPR022148">
    <property type="entry name" value="CopG_antitoxin"/>
</dbReference>
<gene>
    <name evidence="1" type="ORF">UR56_C0025G0017</name>
</gene>
<accession>A0A0G0B9G8</accession>
<dbReference type="EMBL" id="LBPR01000025">
    <property type="protein sequence ID" value="KKP60366.1"/>
    <property type="molecule type" value="Genomic_DNA"/>
</dbReference>
<sequence length="98" mass="11684">MKKKQKKLRKLPVFKNEDEERDFWSTHSLVDYFDMGHAVKMSFPNLKLSTKTISIRLPEWMIDNIKMEANKNDMPYQSLIKVYLADRLSDIKGKYKAK</sequence>
<dbReference type="PATRIC" id="fig|1618484.3.peg.756"/>
<proteinExistence type="predicted"/>
<dbReference type="Pfam" id="PF12441">
    <property type="entry name" value="CopG_antitoxin"/>
    <property type="match status" value="1"/>
</dbReference>
<organism evidence="1 2">
    <name type="scientific">Candidatus Roizmanbacteria bacterium GW2011_GWC2_34_23</name>
    <dbReference type="NCBI Taxonomy" id="1618484"/>
    <lineage>
        <taxon>Bacteria</taxon>
        <taxon>Candidatus Roizmaniibacteriota</taxon>
    </lineage>
</organism>
<protein>
    <submittedName>
        <fullName evidence="1">Uncharacterized protein</fullName>
    </submittedName>
</protein>